<gene>
    <name evidence="1" type="ORF">PNAL_LOCUS4689</name>
</gene>
<comment type="caution">
    <text evidence="1">The sequence shown here is derived from an EMBL/GenBank/DDBJ whole genome shotgun (WGS) entry which is preliminary data.</text>
</comment>
<evidence type="ECO:0000313" key="1">
    <source>
        <dbReference type="EMBL" id="CAG8100875.1"/>
    </source>
</evidence>
<dbReference type="AlphaFoldDB" id="A0A9W4HNN2"/>
<dbReference type="Proteomes" id="UP001153461">
    <property type="component" value="Unassembled WGS sequence"/>
</dbReference>
<protein>
    <submittedName>
        <fullName evidence="1">Uncharacterized protein</fullName>
    </submittedName>
</protein>
<dbReference type="EMBL" id="CAJVNV010000188">
    <property type="protein sequence ID" value="CAG8100875.1"/>
    <property type="molecule type" value="Genomic_DNA"/>
</dbReference>
<reference evidence="1" key="1">
    <citation type="submission" date="2021-07" db="EMBL/GenBank/DDBJ databases">
        <authorList>
            <person name="Branca A.L. A."/>
        </authorList>
    </citation>
    <scope>NUCLEOTIDE SEQUENCE</scope>
</reference>
<proteinExistence type="predicted"/>
<evidence type="ECO:0000313" key="2">
    <source>
        <dbReference type="Proteomes" id="UP001153461"/>
    </source>
</evidence>
<dbReference type="OrthoDB" id="9451547at2759"/>
<organism evidence="1 2">
    <name type="scientific">Penicillium nalgiovense</name>
    <dbReference type="NCBI Taxonomy" id="60175"/>
    <lineage>
        <taxon>Eukaryota</taxon>
        <taxon>Fungi</taxon>
        <taxon>Dikarya</taxon>
        <taxon>Ascomycota</taxon>
        <taxon>Pezizomycotina</taxon>
        <taxon>Eurotiomycetes</taxon>
        <taxon>Eurotiomycetidae</taxon>
        <taxon>Eurotiales</taxon>
        <taxon>Aspergillaceae</taxon>
        <taxon>Penicillium</taxon>
    </lineage>
</organism>
<sequence length="67" mass="7816">MRLMANGGHSAWSRCVDQSWMVARFMVALDGQDVKTNREIVTRFMVALDGQDVKTNRGWWPLWMVKM</sequence>
<name>A0A9W4HNN2_PENNA</name>
<accession>A0A9W4HNN2</accession>